<organism evidence="3 4">
    <name type="scientific">Pseudoprimorskyibacter insulae</name>
    <dbReference type="NCBI Taxonomy" id="1695997"/>
    <lineage>
        <taxon>Bacteria</taxon>
        <taxon>Pseudomonadati</taxon>
        <taxon>Pseudomonadota</taxon>
        <taxon>Alphaproteobacteria</taxon>
        <taxon>Rhodobacterales</taxon>
        <taxon>Paracoccaceae</taxon>
        <taxon>Pseudoprimorskyibacter</taxon>
    </lineage>
</organism>
<dbReference type="RefSeq" id="WP_108884392.1">
    <property type="nucleotide sequence ID" value="NZ_OMOJ01000001.1"/>
</dbReference>
<name>A0A2R8ANR8_9RHOB</name>
<evidence type="ECO:0000256" key="1">
    <source>
        <dbReference type="SAM" id="MobiDB-lite"/>
    </source>
</evidence>
<proteinExistence type="predicted"/>
<sequence length="335" mass="35964">MGFVISAQNNQFSTATGANVNIVPGSSRFDAAPSTTSNLTITTKDADLDPRSFNIGATYDLQYTNSSGTVINVVNAGVARSDAVGAGGIVVFSGQDQFGGTVHLIWAPDFDLQGWYNTNYSEAAPPQFFNTDQNAAYTHTYICFAGSTQICTPDGLVKAGQLRVGMEVSTWNGPPRPIKWLGRRRVSALGPSAPVHFATGSIGNHAPLRLSQQHRVMIRVPRNSSDLGVTELLVPAKELVNGKSITIRSGGEITYVHILLDRHDLVIAEGSPCESLLPGPEAKTMLQTSEDRSAFHAAVDNRAYHPVRPLLSGKAARRAGRSRVELPEKRGNRAI</sequence>
<gene>
    <name evidence="3" type="ORF">PRI8871_00275</name>
</gene>
<feature type="compositionally biased region" description="Basic and acidic residues" evidence="1">
    <location>
        <begin position="322"/>
        <end position="335"/>
    </location>
</feature>
<dbReference type="InterPro" id="IPR036844">
    <property type="entry name" value="Hint_dom_sf"/>
</dbReference>
<evidence type="ECO:0000313" key="3">
    <source>
        <dbReference type="EMBL" id="SPF77691.1"/>
    </source>
</evidence>
<protein>
    <recommendedName>
        <fullName evidence="2">Hedgehog/Intein (Hint) domain-containing protein</fullName>
    </recommendedName>
</protein>
<keyword evidence="4" id="KW-1185">Reference proteome</keyword>
<dbReference type="SUPFAM" id="SSF51294">
    <property type="entry name" value="Hedgehog/intein (Hint) domain"/>
    <property type="match status" value="1"/>
</dbReference>
<feature type="region of interest" description="Disordered" evidence="1">
    <location>
        <begin position="310"/>
        <end position="335"/>
    </location>
</feature>
<reference evidence="4" key="1">
    <citation type="submission" date="2018-03" db="EMBL/GenBank/DDBJ databases">
        <authorList>
            <person name="Rodrigo-Torres L."/>
            <person name="Arahal R. D."/>
            <person name="Lucena T."/>
        </authorList>
    </citation>
    <scope>NUCLEOTIDE SEQUENCE [LARGE SCALE GENOMIC DNA]</scope>
    <source>
        <strain evidence="4">CECT 8871</strain>
    </source>
</reference>
<dbReference type="Pfam" id="PF13403">
    <property type="entry name" value="Hint_2"/>
    <property type="match status" value="1"/>
</dbReference>
<dbReference type="OrthoDB" id="6305173at2"/>
<dbReference type="AlphaFoldDB" id="A0A2R8ANR8"/>
<evidence type="ECO:0000259" key="2">
    <source>
        <dbReference type="Pfam" id="PF13403"/>
    </source>
</evidence>
<dbReference type="InterPro" id="IPR028992">
    <property type="entry name" value="Hedgehog/Intein_dom"/>
</dbReference>
<feature type="domain" description="Hedgehog/Intein (Hint)" evidence="2">
    <location>
        <begin position="142"/>
        <end position="279"/>
    </location>
</feature>
<accession>A0A2R8ANR8</accession>
<dbReference type="Proteomes" id="UP000244904">
    <property type="component" value="Unassembled WGS sequence"/>
</dbReference>
<evidence type="ECO:0000313" key="4">
    <source>
        <dbReference type="Proteomes" id="UP000244904"/>
    </source>
</evidence>
<dbReference type="Gene3D" id="2.170.16.10">
    <property type="entry name" value="Hedgehog/Intein (Hint) domain"/>
    <property type="match status" value="1"/>
</dbReference>
<dbReference type="EMBL" id="OMOJ01000001">
    <property type="protein sequence ID" value="SPF77691.1"/>
    <property type="molecule type" value="Genomic_DNA"/>
</dbReference>